<dbReference type="Pfam" id="PF04212">
    <property type="entry name" value="MIT"/>
    <property type="match status" value="1"/>
</dbReference>
<dbReference type="Gene3D" id="1.10.510.10">
    <property type="entry name" value="Transferase(Phosphotransferase) domain 1"/>
    <property type="match status" value="1"/>
</dbReference>
<dbReference type="SUPFAM" id="SSF64268">
    <property type="entry name" value="PX domain"/>
    <property type="match status" value="1"/>
</dbReference>
<evidence type="ECO:0000313" key="4">
    <source>
        <dbReference type="EnsemblMetazoa" id="ACHR000842-PA"/>
    </source>
</evidence>
<accession>A0A182JQQ9</accession>
<reference evidence="5" key="1">
    <citation type="submission" date="2013-03" db="EMBL/GenBank/DDBJ databases">
        <title>The Genome Sequence of Anopheles christyi ACHKN1017.</title>
        <authorList>
            <consortium name="The Broad Institute Genomics Platform"/>
            <person name="Neafsey D.E."/>
            <person name="Besansky N."/>
            <person name="Walker B."/>
            <person name="Young S.K."/>
            <person name="Zeng Q."/>
            <person name="Gargeya S."/>
            <person name="Fitzgerald M."/>
            <person name="Haas B."/>
            <person name="Abouelleil A."/>
            <person name="Allen A.W."/>
            <person name="Alvarado L."/>
            <person name="Arachchi H.M."/>
            <person name="Berlin A.M."/>
            <person name="Chapman S.B."/>
            <person name="Gainer-Dewar J."/>
            <person name="Goldberg J."/>
            <person name="Griggs A."/>
            <person name="Gujja S."/>
            <person name="Hansen M."/>
            <person name="Howarth C."/>
            <person name="Imamovic A."/>
            <person name="Ireland A."/>
            <person name="Larimer J."/>
            <person name="McCowan C."/>
            <person name="Murphy C."/>
            <person name="Pearson M."/>
            <person name="Poon T.W."/>
            <person name="Priest M."/>
            <person name="Roberts A."/>
            <person name="Saif S."/>
            <person name="Shea T."/>
            <person name="Sisk P."/>
            <person name="Sykes S."/>
            <person name="Wortman J."/>
            <person name="Nusbaum C."/>
            <person name="Birren B."/>
        </authorList>
    </citation>
    <scope>NUCLEOTIDE SEQUENCE [LARGE SCALE GENOMIC DNA]</scope>
    <source>
        <strain evidence="5">ACHKN1017</strain>
    </source>
</reference>
<dbReference type="AlphaFoldDB" id="A0A182JQQ9"/>
<dbReference type="SMART" id="SM00745">
    <property type="entry name" value="MIT"/>
    <property type="match status" value="1"/>
</dbReference>
<reference evidence="4" key="2">
    <citation type="submission" date="2020-05" db="UniProtKB">
        <authorList>
            <consortium name="EnsemblMetazoa"/>
        </authorList>
    </citation>
    <scope>IDENTIFICATION</scope>
    <source>
        <strain evidence="4">ACHKN1017</strain>
    </source>
</reference>
<dbReference type="VEuPathDB" id="VectorBase:ACHR000842"/>
<dbReference type="InterPro" id="IPR051866">
    <property type="entry name" value="Intracell_Sig-Traffick_Protein"/>
</dbReference>
<dbReference type="STRING" id="43041.A0A182JQQ9"/>
<evidence type="ECO:0008006" key="6">
    <source>
        <dbReference type="Google" id="ProtNLM"/>
    </source>
</evidence>
<dbReference type="InterPro" id="IPR001683">
    <property type="entry name" value="PX_dom"/>
</dbReference>
<dbReference type="Pfam" id="PF00787">
    <property type="entry name" value="PX"/>
    <property type="match status" value="1"/>
</dbReference>
<dbReference type="CDD" id="cd06881">
    <property type="entry name" value="PX_SNX15_like"/>
    <property type="match status" value="1"/>
</dbReference>
<dbReference type="InterPro" id="IPR036871">
    <property type="entry name" value="PX_dom_sf"/>
</dbReference>
<feature type="region of interest" description="Disordered" evidence="1">
    <location>
        <begin position="132"/>
        <end position="164"/>
    </location>
</feature>
<keyword evidence="5" id="KW-1185">Reference proteome</keyword>
<dbReference type="PANTHER" id="PTHR15508:SF8">
    <property type="entry name" value="LD24550P"/>
    <property type="match status" value="1"/>
</dbReference>
<dbReference type="InterPro" id="IPR036181">
    <property type="entry name" value="MIT_dom_sf"/>
</dbReference>
<dbReference type="EnsemblMetazoa" id="ACHR000842-RA">
    <property type="protein sequence ID" value="ACHR000842-PA"/>
    <property type="gene ID" value="ACHR000842"/>
</dbReference>
<evidence type="ECO:0000259" key="2">
    <source>
        <dbReference type="PROSITE" id="PS50011"/>
    </source>
</evidence>
<dbReference type="Gene3D" id="3.30.1520.10">
    <property type="entry name" value="Phox-like domain"/>
    <property type="match status" value="1"/>
</dbReference>
<dbReference type="CDD" id="cd02677">
    <property type="entry name" value="MIT_SNX15"/>
    <property type="match status" value="1"/>
</dbReference>
<name>A0A182JQQ9_9DIPT</name>
<feature type="region of interest" description="Disordered" evidence="1">
    <location>
        <begin position="485"/>
        <end position="516"/>
    </location>
</feature>
<dbReference type="GO" id="GO:0005524">
    <property type="term" value="F:ATP binding"/>
    <property type="evidence" value="ECO:0007669"/>
    <property type="project" value="InterPro"/>
</dbReference>
<dbReference type="GO" id="GO:0035091">
    <property type="term" value="F:phosphatidylinositol binding"/>
    <property type="evidence" value="ECO:0007669"/>
    <property type="project" value="InterPro"/>
</dbReference>
<feature type="domain" description="PX" evidence="3">
    <location>
        <begin position="9"/>
        <end position="132"/>
    </location>
</feature>
<proteinExistence type="predicted"/>
<dbReference type="SUPFAM" id="SSF116846">
    <property type="entry name" value="MIT domain"/>
    <property type="match status" value="1"/>
</dbReference>
<feature type="region of interest" description="Disordered" evidence="1">
    <location>
        <begin position="181"/>
        <end position="206"/>
    </location>
</feature>
<dbReference type="Gene3D" id="1.20.58.80">
    <property type="entry name" value="Phosphotransferase system, lactose/cellobiose-type IIA subunit"/>
    <property type="match status" value="1"/>
</dbReference>
<protein>
    <recommendedName>
        <fullName evidence="6">Ribosomal protein S6 kinase delta-1</fullName>
    </recommendedName>
</protein>
<feature type="compositionally biased region" description="Basic and acidic residues" evidence="1">
    <location>
        <begin position="501"/>
        <end position="511"/>
    </location>
</feature>
<dbReference type="SMART" id="SM00220">
    <property type="entry name" value="S_TKc"/>
    <property type="match status" value="1"/>
</dbReference>
<evidence type="ECO:0000313" key="5">
    <source>
        <dbReference type="Proteomes" id="UP000075881"/>
    </source>
</evidence>
<dbReference type="PANTHER" id="PTHR15508">
    <property type="entry name" value="RIBOSOMAL PROTEIN S6 KINASE"/>
    <property type="match status" value="1"/>
</dbReference>
<evidence type="ECO:0000256" key="1">
    <source>
        <dbReference type="SAM" id="MobiDB-lite"/>
    </source>
</evidence>
<organism evidence="4 5">
    <name type="scientific">Anopheles christyi</name>
    <dbReference type="NCBI Taxonomy" id="43041"/>
    <lineage>
        <taxon>Eukaryota</taxon>
        <taxon>Metazoa</taxon>
        <taxon>Ecdysozoa</taxon>
        <taxon>Arthropoda</taxon>
        <taxon>Hexapoda</taxon>
        <taxon>Insecta</taxon>
        <taxon>Pterygota</taxon>
        <taxon>Neoptera</taxon>
        <taxon>Endopterygota</taxon>
        <taxon>Diptera</taxon>
        <taxon>Nematocera</taxon>
        <taxon>Culicoidea</taxon>
        <taxon>Culicidae</taxon>
        <taxon>Anophelinae</taxon>
        <taxon>Anopheles</taxon>
    </lineage>
</organism>
<dbReference type="Pfam" id="PF00069">
    <property type="entry name" value="Pkinase"/>
    <property type="match status" value="1"/>
</dbReference>
<dbReference type="InterPro" id="IPR000719">
    <property type="entry name" value="Prot_kinase_dom"/>
</dbReference>
<feature type="domain" description="Protein kinase" evidence="2">
    <location>
        <begin position="525"/>
        <end position="833"/>
    </location>
</feature>
<dbReference type="PROSITE" id="PS50195">
    <property type="entry name" value="PX"/>
    <property type="match status" value="1"/>
</dbReference>
<dbReference type="PROSITE" id="PS50011">
    <property type="entry name" value="PROTEIN_KINASE_DOM"/>
    <property type="match status" value="1"/>
</dbReference>
<dbReference type="InterPro" id="IPR011009">
    <property type="entry name" value="Kinase-like_dom_sf"/>
</dbReference>
<dbReference type="GO" id="GO:0004672">
    <property type="term" value="F:protein kinase activity"/>
    <property type="evidence" value="ECO:0007669"/>
    <property type="project" value="InterPro"/>
</dbReference>
<feature type="region of interest" description="Disordered" evidence="1">
    <location>
        <begin position="531"/>
        <end position="552"/>
    </location>
</feature>
<sequence length="858" mass="95982">MLLVGRRKTETWVHSFSVGSETRKYKGFTIYRITSIVFPRSHPEGLTRVTLWKRFSEVKKLYKELVRRHRERHLPGTVPTLADHSYFKRFDAAVIEERKRYILDLLEFAGQEPLLYRSHAFQNFFTRGIALPEKETREEGSEESTEERGVKQPRACGNGGGNIETIRKQLGIGQQDELSLIDPSRDQDGQDRTDTDGSCTSGGEEVEEMDAIDGRHAFRDDQSGTLLPSAPCSGSLIDSMISETGSSLSEPEPSMETARAETMTTEDLPPAVDYLVAAAMVFSKAVEAEANGDYQRAFEQYKAGIDRLLSGAKDDSNVTRRKIAKEKSCKYVAKAEEIYERFLEQQQQLSSGSFVDERLMGPLTYDDPSSPIQLLERPLNYLSRYKVVKVIGTVMQVQDVTDKKFYIMKSIRRAPSGGGIPFPSAAVFPQDVPYMVPLIAYFQATDGGIFLLLRLVCAGKLWDFIRSYRKPESFCLSPEDDCTVEEDLNRDSKPNALLEGGEGRNENDAAQRSEPNCSGYDSGFLDLVNEYSNGGGASDEQSPIASDQNDDGTDELAVEVLPDEEEGEDRNGNQEEPELVIPSFDALSKDMDVRELLSCSQRLLKAVTQTLEESDEHSNCSAQSTVVASNGLETANAASNKGEEIRKSHSSQLGLARMASISETLAVMDELTPDLLPEGSVRRWISELVIAIDSLHYNGIVCGDLTMENLLLGPEGQLMLTYFHRRGESYFCQPGRTHPVAPKQAAIRELYVAPERPLEPKSDFWSIGVIMFEMLTKCKFVSCHPSGVFCYHEVQYPEGVELSVEARELLEGLLQPDVERRLDFKEIIASAFFRTVDWSEVKRRGVSQSSLKKDKFHS</sequence>
<dbReference type="Proteomes" id="UP000075881">
    <property type="component" value="Unassembled WGS sequence"/>
</dbReference>
<feature type="compositionally biased region" description="Basic and acidic residues" evidence="1">
    <location>
        <begin position="183"/>
        <end position="195"/>
    </location>
</feature>
<feature type="region of interest" description="Disordered" evidence="1">
    <location>
        <begin position="219"/>
        <end position="263"/>
    </location>
</feature>
<evidence type="ECO:0000259" key="3">
    <source>
        <dbReference type="PROSITE" id="PS50195"/>
    </source>
</evidence>
<dbReference type="InterPro" id="IPR007330">
    <property type="entry name" value="MIT_dom"/>
</dbReference>
<dbReference type="SUPFAM" id="SSF56112">
    <property type="entry name" value="Protein kinase-like (PK-like)"/>
    <property type="match status" value="1"/>
</dbReference>